<evidence type="ECO:0000256" key="1">
    <source>
        <dbReference type="ARBA" id="ARBA00006295"/>
    </source>
</evidence>
<dbReference type="Gene3D" id="1.10.10.2830">
    <property type="match status" value="1"/>
</dbReference>
<sequence>MDLTLIHPNKNQPRKNFANDEMVTLVESIKTHGIIQPIVVRPVEDYFQIVAGERRWRAANEAGLKEVPVIVKNYSTEEMTEIALVENLQRQDLDPIEEAFAYKRLAETFNFRQEDIALRLGRSRSHVANMMRLLQLPEFLRNELSAGELSIGQARPLLGLPNEDLQRTALEQIKEHEMTARQVEALVRQLLAGPKKEGTTKAENTAEVRALTDRLRISLGVPVAVKLKAGKKVQGKIEVTFRSQEELDHILQYMEQETNKDDEAITSFHI</sequence>
<keyword evidence="3" id="KW-0238">DNA-binding</keyword>
<comment type="caution">
    <text evidence="5">The sequence shown here is derived from an EMBL/GenBank/DDBJ whole genome shotgun (WGS) entry which is preliminary data.</text>
</comment>
<name>A0ABS2GFA8_9FIRM</name>
<accession>A0ABS2GFA8</accession>
<organism evidence="5 6">
    <name type="scientific">Veillonella magna</name>
    <dbReference type="NCBI Taxonomy" id="464322"/>
    <lineage>
        <taxon>Bacteria</taxon>
        <taxon>Bacillati</taxon>
        <taxon>Bacillota</taxon>
        <taxon>Negativicutes</taxon>
        <taxon>Veillonellales</taxon>
        <taxon>Veillonellaceae</taxon>
        <taxon>Veillonella</taxon>
    </lineage>
</organism>
<dbReference type="Pfam" id="PF23552">
    <property type="entry name" value="ParB_C"/>
    <property type="match status" value="1"/>
</dbReference>
<dbReference type="InterPro" id="IPR036086">
    <property type="entry name" value="ParB/Sulfiredoxin_sf"/>
</dbReference>
<evidence type="ECO:0000313" key="5">
    <source>
        <dbReference type="EMBL" id="MBM6912706.1"/>
    </source>
</evidence>
<dbReference type="InterPro" id="IPR057240">
    <property type="entry name" value="ParB_dimer_C"/>
</dbReference>
<feature type="domain" description="ParB-like N-terminal" evidence="4">
    <location>
        <begin position="2"/>
        <end position="88"/>
    </location>
</feature>
<gene>
    <name evidence="5" type="ORF">H6A01_05130</name>
</gene>
<dbReference type="EMBL" id="JACJLA010000007">
    <property type="protein sequence ID" value="MBM6912706.1"/>
    <property type="molecule type" value="Genomic_DNA"/>
</dbReference>
<dbReference type="Gene3D" id="3.90.1530.30">
    <property type="match status" value="1"/>
</dbReference>
<dbReference type="InterPro" id="IPR041468">
    <property type="entry name" value="HTH_ParB/Spo0J"/>
</dbReference>
<evidence type="ECO:0000313" key="6">
    <source>
        <dbReference type="Proteomes" id="UP000707138"/>
    </source>
</evidence>
<protein>
    <submittedName>
        <fullName evidence="5">ParB/RepB/Spo0J family partition protein</fullName>
    </submittedName>
</protein>
<dbReference type="InterPro" id="IPR003115">
    <property type="entry name" value="ParB_N"/>
</dbReference>
<dbReference type="CDD" id="cd16393">
    <property type="entry name" value="SPO0J_N"/>
    <property type="match status" value="1"/>
</dbReference>
<dbReference type="Pfam" id="PF02195">
    <property type="entry name" value="ParB_N"/>
    <property type="match status" value="1"/>
</dbReference>
<dbReference type="NCBIfam" id="TIGR00180">
    <property type="entry name" value="parB_part"/>
    <property type="match status" value="1"/>
</dbReference>
<dbReference type="SMART" id="SM00470">
    <property type="entry name" value="ParB"/>
    <property type="match status" value="1"/>
</dbReference>
<dbReference type="InterPro" id="IPR004437">
    <property type="entry name" value="ParB/RepB/Spo0J"/>
</dbReference>
<evidence type="ECO:0000256" key="3">
    <source>
        <dbReference type="ARBA" id="ARBA00023125"/>
    </source>
</evidence>
<dbReference type="PANTHER" id="PTHR33375:SF1">
    <property type="entry name" value="CHROMOSOME-PARTITIONING PROTEIN PARB-RELATED"/>
    <property type="match status" value="1"/>
</dbReference>
<dbReference type="Pfam" id="PF17762">
    <property type="entry name" value="HTH_ParB"/>
    <property type="match status" value="1"/>
</dbReference>
<dbReference type="SUPFAM" id="SSF110849">
    <property type="entry name" value="ParB/Sulfiredoxin"/>
    <property type="match status" value="1"/>
</dbReference>
<evidence type="ECO:0000259" key="4">
    <source>
        <dbReference type="SMART" id="SM00470"/>
    </source>
</evidence>
<comment type="similarity">
    <text evidence="1">Belongs to the ParB family.</text>
</comment>
<keyword evidence="6" id="KW-1185">Reference proteome</keyword>
<dbReference type="InterPro" id="IPR050336">
    <property type="entry name" value="Chromosome_partition/occlusion"/>
</dbReference>
<reference evidence="5 6" key="1">
    <citation type="journal article" date="2021" name="Sci. Rep.">
        <title>The distribution of antibiotic resistance genes in chicken gut microbiota commensals.</title>
        <authorList>
            <person name="Juricova H."/>
            <person name="Matiasovicova J."/>
            <person name="Kubasova T."/>
            <person name="Cejkova D."/>
            <person name="Rychlik I."/>
        </authorList>
    </citation>
    <scope>NUCLEOTIDE SEQUENCE [LARGE SCALE GENOMIC DNA]</scope>
    <source>
        <strain evidence="5 6">An537</strain>
    </source>
</reference>
<proteinExistence type="inferred from homology"/>
<dbReference type="PANTHER" id="PTHR33375">
    <property type="entry name" value="CHROMOSOME-PARTITIONING PROTEIN PARB-RELATED"/>
    <property type="match status" value="1"/>
</dbReference>
<evidence type="ECO:0000256" key="2">
    <source>
        <dbReference type="ARBA" id="ARBA00022829"/>
    </source>
</evidence>
<dbReference type="Proteomes" id="UP000707138">
    <property type="component" value="Unassembled WGS sequence"/>
</dbReference>
<keyword evidence="2" id="KW-0159">Chromosome partition</keyword>